<proteinExistence type="predicted"/>
<feature type="compositionally biased region" description="Polar residues" evidence="1">
    <location>
        <begin position="239"/>
        <end position="255"/>
    </location>
</feature>
<comment type="caution">
    <text evidence="2">The sequence shown here is derived from an EMBL/GenBank/DDBJ whole genome shotgun (WGS) entry which is preliminary data.</text>
</comment>
<dbReference type="Proteomes" id="UP000664534">
    <property type="component" value="Unassembled WGS sequence"/>
</dbReference>
<feature type="compositionally biased region" description="Basic and acidic residues" evidence="1">
    <location>
        <begin position="302"/>
        <end position="346"/>
    </location>
</feature>
<evidence type="ECO:0000256" key="1">
    <source>
        <dbReference type="SAM" id="MobiDB-lite"/>
    </source>
</evidence>
<sequence>MDIITRTFKVILNDEEEGIIYACSLKVEPRETHRDPLARTVKHDENSKYTYDHKQMKVIIGRILEGHKPGITDKYPFPSRFSAKRTLELFRDVDAEDPFIRDMDAKHGKKLKAYLQRGSELLHKKLSSGTVGAVSKGIQSMSVSAPVDSPSLQSGTRGSTTGFQAQPGGYPNYPSLKPTYQPPAPLPPYPDDDTIDPRLLEGSAPAPAPGQGQSYFGSNYIRQVPTFAEYVGSNYQPSAYANPPTQATGPATVQIGQDPDPPTSSSSPSGGSGPPPQRRRLANEQSRMGAEEHQRYAPTGQERARRDDRYTERGHEKAEKHTKDKRGGAPGKTRKDTAKDKEDTGTGRRRSRR</sequence>
<evidence type="ECO:0000313" key="2">
    <source>
        <dbReference type="EMBL" id="CAF9904430.1"/>
    </source>
</evidence>
<name>A0A8H3I5U8_9LECA</name>
<feature type="compositionally biased region" description="Pro residues" evidence="1">
    <location>
        <begin position="180"/>
        <end position="189"/>
    </location>
</feature>
<protein>
    <submittedName>
        <fullName evidence="2">Uncharacterized protein</fullName>
    </submittedName>
</protein>
<evidence type="ECO:0000313" key="3">
    <source>
        <dbReference type="Proteomes" id="UP000664534"/>
    </source>
</evidence>
<feature type="compositionally biased region" description="Polar residues" evidence="1">
    <location>
        <begin position="150"/>
        <end position="164"/>
    </location>
</feature>
<accession>A0A8H3I5U8</accession>
<keyword evidence="3" id="KW-1185">Reference proteome</keyword>
<reference evidence="2" key="1">
    <citation type="submission" date="2021-03" db="EMBL/GenBank/DDBJ databases">
        <authorList>
            <person name="Tagirdzhanova G."/>
        </authorList>
    </citation>
    <scope>NUCLEOTIDE SEQUENCE</scope>
</reference>
<dbReference type="AlphaFoldDB" id="A0A8H3I5U8"/>
<feature type="region of interest" description="Disordered" evidence="1">
    <location>
        <begin position="239"/>
        <end position="353"/>
    </location>
</feature>
<gene>
    <name evidence="2" type="ORF">IMSHALPRED_000051</name>
</gene>
<feature type="region of interest" description="Disordered" evidence="1">
    <location>
        <begin position="142"/>
        <end position="217"/>
    </location>
</feature>
<dbReference type="EMBL" id="CAJPDT010000001">
    <property type="protein sequence ID" value="CAF9904430.1"/>
    <property type="molecule type" value="Genomic_DNA"/>
</dbReference>
<organism evidence="2 3">
    <name type="scientific">Imshaugia aleurites</name>
    <dbReference type="NCBI Taxonomy" id="172621"/>
    <lineage>
        <taxon>Eukaryota</taxon>
        <taxon>Fungi</taxon>
        <taxon>Dikarya</taxon>
        <taxon>Ascomycota</taxon>
        <taxon>Pezizomycotina</taxon>
        <taxon>Lecanoromycetes</taxon>
        <taxon>OSLEUM clade</taxon>
        <taxon>Lecanoromycetidae</taxon>
        <taxon>Lecanorales</taxon>
        <taxon>Lecanorineae</taxon>
        <taxon>Parmeliaceae</taxon>
        <taxon>Imshaugia</taxon>
    </lineage>
</organism>